<evidence type="ECO:0000313" key="2">
    <source>
        <dbReference type="Proteomes" id="UP000003947"/>
    </source>
</evidence>
<dbReference type="HOGENOM" id="CLU_2602110_0_0_5"/>
<accession>I4Z1Y0</accession>
<reference evidence="1 2" key="1">
    <citation type="submission" date="2012-02" db="EMBL/GenBank/DDBJ databases">
        <title>Improved High-Quality Draft sequence of Microvirga sp. WSM3557.</title>
        <authorList>
            <consortium name="US DOE Joint Genome Institute"/>
            <person name="Lucas S."/>
            <person name="Han J."/>
            <person name="Lapidus A."/>
            <person name="Cheng J.-F."/>
            <person name="Goodwin L."/>
            <person name="Pitluck S."/>
            <person name="Peters L."/>
            <person name="Zhang X."/>
            <person name="Detter J.C."/>
            <person name="Han C."/>
            <person name="Tapia R."/>
            <person name="Land M."/>
            <person name="Hauser L."/>
            <person name="Kyrpides N."/>
            <person name="Ivanova N."/>
            <person name="Pagani I."/>
            <person name="Brau L."/>
            <person name="Yates R."/>
            <person name="O'Hara G."/>
            <person name="Rui T."/>
            <person name="Howieson J."/>
            <person name="Reeve W."/>
            <person name="Woyke T."/>
        </authorList>
    </citation>
    <scope>NUCLEOTIDE SEQUENCE [LARGE SCALE GENOMIC DNA]</scope>
    <source>
        <strain evidence="1 2">WSM3557</strain>
    </source>
</reference>
<name>I4Z1Y0_9HYPH</name>
<dbReference type="STRING" id="864069.MicloDRAFT_00010270"/>
<proteinExistence type="predicted"/>
<evidence type="ECO:0000313" key="1">
    <source>
        <dbReference type="EMBL" id="EIM30222.1"/>
    </source>
</evidence>
<organism evidence="1 2">
    <name type="scientific">Microvirga lotononidis</name>
    <dbReference type="NCBI Taxonomy" id="864069"/>
    <lineage>
        <taxon>Bacteria</taxon>
        <taxon>Pseudomonadati</taxon>
        <taxon>Pseudomonadota</taxon>
        <taxon>Alphaproteobacteria</taxon>
        <taxon>Hyphomicrobiales</taxon>
        <taxon>Methylobacteriaceae</taxon>
        <taxon>Microvirga</taxon>
    </lineage>
</organism>
<dbReference type="Proteomes" id="UP000003947">
    <property type="component" value="Unassembled WGS sequence"/>
</dbReference>
<gene>
    <name evidence="1" type="ORF">MicloDRAFT_00010270</name>
</gene>
<evidence type="ECO:0008006" key="3">
    <source>
        <dbReference type="Google" id="ProtNLM"/>
    </source>
</evidence>
<keyword evidence="2" id="KW-1185">Reference proteome</keyword>
<sequence>MLPDETLVGDEARLFAEGTEGQHDLRALVASQVLLRFPNVLVTPHNAYNTNEAVRRIIDTTISDIESSAAGQPGNVVLD</sequence>
<dbReference type="EMBL" id="JH660639">
    <property type="protein sequence ID" value="EIM30222.1"/>
    <property type="molecule type" value="Genomic_DNA"/>
</dbReference>
<dbReference type="PATRIC" id="fig|864069.3.peg.1142"/>
<dbReference type="eggNOG" id="COG1052">
    <property type="taxonomic scope" value="Bacteria"/>
</dbReference>
<dbReference type="RefSeq" id="WP_009489679.1">
    <property type="nucleotide sequence ID" value="NZ_CP141050.1"/>
</dbReference>
<protein>
    <recommendedName>
        <fullName evidence="3">Lactate dehydrogenase-like oxidoreductase</fullName>
    </recommendedName>
</protein>
<dbReference type="AlphaFoldDB" id="I4Z1Y0"/>